<feature type="transmembrane region" description="Helical" evidence="1">
    <location>
        <begin position="370"/>
        <end position="393"/>
    </location>
</feature>
<feature type="transmembrane region" description="Helical" evidence="1">
    <location>
        <begin position="341"/>
        <end position="364"/>
    </location>
</feature>
<dbReference type="InterPro" id="IPR020846">
    <property type="entry name" value="MFS_dom"/>
</dbReference>
<feature type="transmembrane region" description="Helical" evidence="1">
    <location>
        <begin position="217"/>
        <end position="240"/>
    </location>
</feature>
<feature type="transmembrane region" description="Helical" evidence="1">
    <location>
        <begin position="252"/>
        <end position="271"/>
    </location>
</feature>
<protein>
    <submittedName>
        <fullName evidence="3">Uncharacterized MFS-type transporter</fullName>
    </submittedName>
</protein>
<feature type="transmembrane region" description="Helical" evidence="1">
    <location>
        <begin position="74"/>
        <end position="94"/>
    </location>
</feature>
<keyword evidence="1" id="KW-1133">Transmembrane helix</keyword>
<dbReference type="EMBL" id="UOEC01000086">
    <property type="protein sequence ID" value="VAV91025.1"/>
    <property type="molecule type" value="Genomic_DNA"/>
</dbReference>
<accession>A0A3B0S716</accession>
<keyword evidence="1" id="KW-0472">Membrane</keyword>
<dbReference type="CDD" id="cd17355">
    <property type="entry name" value="MFS_YcxA_like"/>
    <property type="match status" value="1"/>
</dbReference>
<dbReference type="InterPro" id="IPR050327">
    <property type="entry name" value="Proton-linked_MCT"/>
</dbReference>
<dbReference type="PROSITE" id="PS50850">
    <property type="entry name" value="MFS"/>
    <property type="match status" value="1"/>
</dbReference>
<dbReference type="Gene3D" id="1.20.1250.20">
    <property type="entry name" value="MFS general substrate transporter like domains"/>
    <property type="match status" value="2"/>
</dbReference>
<dbReference type="AlphaFoldDB" id="A0A3B0S716"/>
<dbReference type="Pfam" id="PF07690">
    <property type="entry name" value="MFS_1"/>
    <property type="match status" value="1"/>
</dbReference>
<feature type="domain" description="Major facilitator superfamily (MFS) profile" evidence="2">
    <location>
        <begin position="13"/>
        <end position="396"/>
    </location>
</feature>
<evidence type="ECO:0000313" key="3">
    <source>
        <dbReference type="EMBL" id="VAV91025.1"/>
    </source>
</evidence>
<proteinExistence type="predicted"/>
<sequence length="405" mass="43179">MSSPLDSTYSWQRLILSIVISTIGSIGMWAVIMVLPQVQSDFGVERGEASLAYSATMLGFALGNFLIGRFVDRYGIYLALVIAAIAQAAGFALAAMSSNFWMFALLQGTLIGASTAVTFGPLIADVSHWFHRRRGVAIAAIASGNYLAGTIWPLLLSDVLAQDGWRQAYLIIAITMIVVMLPLAFGLRRRPPYQTSQSSVTGQSSITRQIDLSPRTLTILLAVAGVGCCVAMAMPQVHIVALSADLGFGVQAGAQMLSLMLAGGIVSRILSGLLADKIGGVKTLLIGSVLQTLALFLYLPFDSLSALYAASLIFGLSQGGIVPSYAVIIREYLPAEVAGERVGMVIMATVLGMAFGGWLSGWIFDQTGSYKIAFINGIGWNILNIFIVAVILWKTGRKTPRPKFA</sequence>
<keyword evidence="1" id="KW-0812">Transmembrane</keyword>
<feature type="transmembrane region" description="Helical" evidence="1">
    <location>
        <begin position="136"/>
        <end position="156"/>
    </location>
</feature>
<organism evidence="3">
    <name type="scientific">hydrothermal vent metagenome</name>
    <dbReference type="NCBI Taxonomy" id="652676"/>
    <lineage>
        <taxon>unclassified sequences</taxon>
        <taxon>metagenomes</taxon>
        <taxon>ecological metagenomes</taxon>
    </lineage>
</organism>
<evidence type="ECO:0000259" key="2">
    <source>
        <dbReference type="PROSITE" id="PS50850"/>
    </source>
</evidence>
<feature type="transmembrane region" description="Helical" evidence="1">
    <location>
        <begin position="14"/>
        <end position="38"/>
    </location>
</feature>
<dbReference type="InterPro" id="IPR036259">
    <property type="entry name" value="MFS_trans_sf"/>
</dbReference>
<dbReference type="InterPro" id="IPR011701">
    <property type="entry name" value="MFS"/>
</dbReference>
<dbReference type="GO" id="GO:0022857">
    <property type="term" value="F:transmembrane transporter activity"/>
    <property type="evidence" value="ECO:0007669"/>
    <property type="project" value="InterPro"/>
</dbReference>
<name>A0A3B0S716_9ZZZZ</name>
<feature type="transmembrane region" description="Helical" evidence="1">
    <location>
        <begin position="307"/>
        <end position="329"/>
    </location>
</feature>
<feature type="transmembrane region" description="Helical" evidence="1">
    <location>
        <begin position="283"/>
        <end position="301"/>
    </location>
</feature>
<dbReference type="PANTHER" id="PTHR11360">
    <property type="entry name" value="MONOCARBOXYLATE TRANSPORTER"/>
    <property type="match status" value="1"/>
</dbReference>
<dbReference type="PANTHER" id="PTHR11360:SF290">
    <property type="entry name" value="MONOCARBOXYLATE MFS PERMEASE"/>
    <property type="match status" value="1"/>
</dbReference>
<feature type="transmembrane region" description="Helical" evidence="1">
    <location>
        <begin position="168"/>
        <end position="187"/>
    </location>
</feature>
<feature type="transmembrane region" description="Helical" evidence="1">
    <location>
        <begin position="50"/>
        <end position="67"/>
    </location>
</feature>
<dbReference type="SUPFAM" id="SSF103473">
    <property type="entry name" value="MFS general substrate transporter"/>
    <property type="match status" value="1"/>
</dbReference>
<gene>
    <name evidence="3" type="ORF">MNBD_ALPHA08-1926</name>
</gene>
<evidence type="ECO:0000256" key="1">
    <source>
        <dbReference type="SAM" id="Phobius"/>
    </source>
</evidence>
<feature type="transmembrane region" description="Helical" evidence="1">
    <location>
        <begin position="100"/>
        <end position="124"/>
    </location>
</feature>
<reference evidence="3" key="1">
    <citation type="submission" date="2018-06" db="EMBL/GenBank/DDBJ databases">
        <authorList>
            <person name="Zhirakovskaya E."/>
        </authorList>
    </citation>
    <scope>NUCLEOTIDE SEQUENCE</scope>
</reference>